<sequence>MGVAFVTELACVGNPYPEKQDRTLIPGAAMYDYIIIGAGSAGCVLANRLSADPGNRVCLLEAGPSDRTHWIRNCNPLNMLMLMNSRTYNWRYHTEPEARTGNRPFFWPRGRALGGSSSINAMIYTRGHPEDYNHWASLGNRGWDYQSVLPWFCHSERQGRGANDWHGDQGTMDVVDTNYHFPVSEAFVKACGEAGQAVKKDFNDAEQEGCGFFQVTQTPSGQRANSAYSFLDEAAGRPNLTVLTGVHVTRICFEGRVATGVEIGRNGPKGPREILNAAKEVILSAGVINSPQLLKLSGVGPAGELEAHGIPLVHDLQGVGENLQDHPDVIIRCRDKTGTSLAVAPTRNSMAFFMRMLRQKNFVFTPTDCGGFVRSQPSEPIPDLQLQFAAIRMQPHGRGLFTSMLAGFVLHICHLRPESRGRVLLRSSDPFAAPVIQANYFDQKKELDALVRGIRLGRSILSQPAMKPFHGGEESPGPEIQSDEELTQWVRDHVETVYHTAGTCNMGKGVMAVVDAELRVHGVERLRVIDSSVMPTITGSNIHAPTVMIAEKGAHSILNPSAIGL</sequence>
<reference evidence="8" key="1">
    <citation type="submission" date="2023-09" db="EMBL/GenBank/DDBJ databases">
        <title>Marinobacter sediminicola sp. nov. and Marinobacter maritimum sp. nov., isolated from marine sediment.</title>
        <authorList>
            <person name="An J."/>
        </authorList>
    </citation>
    <scope>NUCLEOTIDE SEQUENCE</scope>
    <source>
        <strain evidence="8">F60267</strain>
    </source>
</reference>
<dbReference type="Pfam" id="PF05199">
    <property type="entry name" value="GMC_oxred_C"/>
    <property type="match status" value="1"/>
</dbReference>
<dbReference type="Gene3D" id="3.30.560.10">
    <property type="entry name" value="Glucose Oxidase, domain 3"/>
    <property type="match status" value="1"/>
</dbReference>
<organism evidence="8 9">
    <name type="scientific">Marinobacter xiaoshiensis</name>
    <dbReference type="NCBI Taxonomy" id="3073652"/>
    <lineage>
        <taxon>Bacteria</taxon>
        <taxon>Pseudomonadati</taxon>
        <taxon>Pseudomonadota</taxon>
        <taxon>Gammaproteobacteria</taxon>
        <taxon>Pseudomonadales</taxon>
        <taxon>Marinobacteraceae</taxon>
        <taxon>Marinobacter</taxon>
    </lineage>
</organism>
<comment type="similarity">
    <text evidence="2 6">Belongs to the GMC oxidoreductase family.</text>
</comment>
<dbReference type="Proteomes" id="UP001267407">
    <property type="component" value="Unassembled WGS sequence"/>
</dbReference>
<dbReference type="InterPro" id="IPR000172">
    <property type="entry name" value="GMC_OxRdtase_N"/>
</dbReference>
<name>A0ABU2HH60_9GAMM</name>
<comment type="cofactor">
    <cofactor evidence="1">
        <name>FAD</name>
        <dbReference type="ChEBI" id="CHEBI:57692"/>
    </cofactor>
</comment>
<dbReference type="Pfam" id="PF00732">
    <property type="entry name" value="GMC_oxred_N"/>
    <property type="match status" value="1"/>
</dbReference>
<evidence type="ECO:0000256" key="2">
    <source>
        <dbReference type="ARBA" id="ARBA00010790"/>
    </source>
</evidence>
<evidence type="ECO:0000313" key="8">
    <source>
        <dbReference type="EMBL" id="MDS1310386.1"/>
    </source>
</evidence>
<evidence type="ECO:0000256" key="1">
    <source>
        <dbReference type="ARBA" id="ARBA00001974"/>
    </source>
</evidence>
<comment type="caution">
    <text evidence="8">The sequence shown here is derived from an EMBL/GenBank/DDBJ whole genome shotgun (WGS) entry which is preliminary data.</text>
</comment>
<dbReference type="EMBL" id="JAVMBO010000013">
    <property type="protein sequence ID" value="MDS1310386.1"/>
    <property type="molecule type" value="Genomic_DNA"/>
</dbReference>
<proteinExistence type="inferred from homology"/>
<dbReference type="PIRSF" id="PIRSF000137">
    <property type="entry name" value="Alcohol_oxidase"/>
    <property type="match status" value="1"/>
</dbReference>
<dbReference type="Gene3D" id="3.50.50.60">
    <property type="entry name" value="FAD/NAD(P)-binding domain"/>
    <property type="match status" value="1"/>
</dbReference>
<dbReference type="SUPFAM" id="SSF54373">
    <property type="entry name" value="FAD-linked reductases, C-terminal domain"/>
    <property type="match status" value="1"/>
</dbReference>
<dbReference type="InterPro" id="IPR036188">
    <property type="entry name" value="FAD/NAD-bd_sf"/>
</dbReference>
<feature type="domain" description="Glucose-methanol-choline oxidoreductase N-terminal" evidence="7">
    <location>
        <begin position="110"/>
        <end position="133"/>
    </location>
</feature>
<evidence type="ECO:0000313" key="9">
    <source>
        <dbReference type="Proteomes" id="UP001267407"/>
    </source>
</evidence>
<evidence type="ECO:0000256" key="4">
    <source>
        <dbReference type="ARBA" id="ARBA00022827"/>
    </source>
</evidence>
<dbReference type="RefSeq" id="WP_200204696.1">
    <property type="nucleotide sequence ID" value="NZ_JAVMBO010000013.1"/>
</dbReference>
<evidence type="ECO:0000256" key="6">
    <source>
        <dbReference type="RuleBase" id="RU003968"/>
    </source>
</evidence>
<keyword evidence="9" id="KW-1185">Reference proteome</keyword>
<dbReference type="InterPro" id="IPR007867">
    <property type="entry name" value="GMC_OxRtase_C"/>
</dbReference>
<protein>
    <submittedName>
        <fullName evidence="8">GMC family oxidoreductase N-terminal domain-containing protein</fullName>
    </submittedName>
</protein>
<keyword evidence="4 6" id="KW-0274">FAD</keyword>
<dbReference type="PROSITE" id="PS00623">
    <property type="entry name" value="GMC_OXRED_1"/>
    <property type="match status" value="1"/>
</dbReference>
<keyword evidence="3 6" id="KW-0285">Flavoprotein</keyword>
<dbReference type="SUPFAM" id="SSF51905">
    <property type="entry name" value="FAD/NAD(P)-binding domain"/>
    <property type="match status" value="1"/>
</dbReference>
<accession>A0ABU2HH60</accession>
<evidence type="ECO:0000256" key="3">
    <source>
        <dbReference type="ARBA" id="ARBA00022630"/>
    </source>
</evidence>
<dbReference type="PANTHER" id="PTHR11552:SF147">
    <property type="entry name" value="CHOLINE DEHYDROGENASE, MITOCHONDRIAL"/>
    <property type="match status" value="1"/>
</dbReference>
<dbReference type="InterPro" id="IPR012132">
    <property type="entry name" value="GMC_OxRdtase"/>
</dbReference>
<dbReference type="PANTHER" id="PTHR11552">
    <property type="entry name" value="GLUCOSE-METHANOL-CHOLINE GMC OXIDOREDUCTASE"/>
    <property type="match status" value="1"/>
</dbReference>
<evidence type="ECO:0000256" key="5">
    <source>
        <dbReference type="ARBA" id="ARBA00023002"/>
    </source>
</evidence>
<keyword evidence="5" id="KW-0560">Oxidoreductase</keyword>
<gene>
    <name evidence="8" type="ORF">RKA07_09830</name>
</gene>
<evidence type="ECO:0000259" key="7">
    <source>
        <dbReference type="PROSITE" id="PS00623"/>
    </source>
</evidence>